<dbReference type="Gene3D" id="1.25.40.10">
    <property type="entry name" value="Tetratricopeptide repeat domain"/>
    <property type="match status" value="2"/>
</dbReference>
<dbReference type="Pfam" id="PF13374">
    <property type="entry name" value="TPR_10"/>
    <property type="match status" value="1"/>
</dbReference>
<organism evidence="2 3">
    <name type="scientific">Hyaloscypha hepaticicola</name>
    <dbReference type="NCBI Taxonomy" id="2082293"/>
    <lineage>
        <taxon>Eukaryota</taxon>
        <taxon>Fungi</taxon>
        <taxon>Dikarya</taxon>
        <taxon>Ascomycota</taxon>
        <taxon>Pezizomycotina</taxon>
        <taxon>Leotiomycetes</taxon>
        <taxon>Helotiales</taxon>
        <taxon>Hyaloscyphaceae</taxon>
        <taxon>Hyaloscypha</taxon>
    </lineage>
</organism>
<dbReference type="InterPro" id="IPR019734">
    <property type="entry name" value="TPR_rpt"/>
</dbReference>
<accession>A0A2J6Q268</accession>
<dbReference type="Gene3D" id="3.40.50.1820">
    <property type="entry name" value="alpha/beta hydrolase"/>
    <property type="match status" value="1"/>
</dbReference>
<dbReference type="AlphaFoldDB" id="A0A2J6Q268"/>
<dbReference type="InterPro" id="IPR056681">
    <property type="entry name" value="DUF7779"/>
</dbReference>
<evidence type="ECO:0000259" key="1">
    <source>
        <dbReference type="Pfam" id="PF25000"/>
    </source>
</evidence>
<evidence type="ECO:0000313" key="3">
    <source>
        <dbReference type="Proteomes" id="UP000235672"/>
    </source>
</evidence>
<dbReference type="Pfam" id="PF13424">
    <property type="entry name" value="TPR_12"/>
    <property type="match status" value="2"/>
</dbReference>
<dbReference type="SUPFAM" id="SSF48452">
    <property type="entry name" value="TPR-like"/>
    <property type="match status" value="2"/>
</dbReference>
<dbReference type="EMBL" id="KZ613485">
    <property type="protein sequence ID" value="PMD20365.1"/>
    <property type="molecule type" value="Genomic_DNA"/>
</dbReference>
<dbReference type="PANTHER" id="PTHR46082:SF6">
    <property type="entry name" value="AAA+ ATPASE DOMAIN-CONTAINING PROTEIN-RELATED"/>
    <property type="match status" value="1"/>
</dbReference>
<dbReference type="InterPro" id="IPR011990">
    <property type="entry name" value="TPR-like_helical_dom_sf"/>
</dbReference>
<name>A0A2J6Q268_9HELO</name>
<dbReference type="SUPFAM" id="SSF53474">
    <property type="entry name" value="alpha/beta-Hydrolases"/>
    <property type="match status" value="1"/>
</dbReference>
<evidence type="ECO:0000313" key="2">
    <source>
        <dbReference type="EMBL" id="PMD20365.1"/>
    </source>
</evidence>
<proteinExistence type="predicted"/>
<dbReference type="InterPro" id="IPR029058">
    <property type="entry name" value="AB_hydrolase_fold"/>
</dbReference>
<dbReference type="Gene3D" id="3.40.50.300">
    <property type="entry name" value="P-loop containing nucleotide triphosphate hydrolases"/>
    <property type="match status" value="1"/>
</dbReference>
<reference evidence="2 3" key="1">
    <citation type="submission" date="2016-05" db="EMBL/GenBank/DDBJ databases">
        <title>A degradative enzymes factory behind the ericoid mycorrhizal symbiosis.</title>
        <authorList>
            <consortium name="DOE Joint Genome Institute"/>
            <person name="Martino E."/>
            <person name="Morin E."/>
            <person name="Grelet G."/>
            <person name="Kuo A."/>
            <person name="Kohler A."/>
            <person name="Daghino S."/>
            <person name="Barry K."/>
            <person name="Choi C."/>
            <person name="Cichocki N."/>
            <person name="Clum A."/>
            <person name="Copeland A."/>
            <person name="Hainaut M."/>
            <person name="Haridas S."/>
            <person name="Labutti K."/>
            <person name="Lindquist E."/>
            <person name="Lipzen A."/>
            <person name="Khouja H.-R."/>
            <person name="Murat C."/>
            <person name="Ohm R."/>
            <person name="Olson A."/>
            <person name="Spatafora J."/>
            <person name="Veneault-Fourrey C."/>
            <person name="Henrissat B."/>
            <person name="Grigoriev I."/>
            <person name="Martin F."/>
            <person name="Perotto S."/>
        </authorList>
    </citation>
    <scope>NUCLEOTIDE SEQUENCE [LARGE SCALE GENOMIC DNA]</scope>
    <source>
        <strain evidence="2 3">UAMH 7357</strain>
    </source>
</reference>
<dbReference type="SUPFAM" id="SSF52540">
    <property type="entry name" value="P-loop containing nucleoside triphosphate hydrolases"/>
    <property type="match status" value="1"/>
</dbReference>
<dbReference type="Pfam" id="PF25000">
    <property type="entry name" value="DUF7779"/>
    <property type="match status" value="1"/>
</dbReference>
<dbReference type="Proteomes" id="UP000235672">
    <property type="component" value="Unassembled WGS sequence"/>
</dbReference>
<dbReference type="OrthoDB" id="1658288at2759"/>
<dbReference type="STRING" id="1745343.A0A2J6Q268"/>
<protein>
    <recommendedName>
        <fullName evidence="1">DUF7779 domain-containing protein</fullName>
    </recommendedName>
</protein>
<keyword evidence="3" id="KW-1185">Reference proteome</keyword>
<dbReference type="InterPro" id="IPR027417">
    <property type="entry name" value="P-loop_NTPase"/>
</dbReference>
<dbReference type="InterPro" id="IPR053137">
    <property type="entry name" value="NLR-like"/>
</dbReference>
<gene>
    <name evidence="2" type="ORF">NA56DRAFT_679861</name>
</gene>
<dbReference type="PANTHER" id="PTHR46082">
    <property type="entry name" value="ATP/GTP-BINDING PROTEIN-RELATED"/>
    <property type="match status" value="1"/>
</dbReference>
<feature type="domain" description="DUF7779" evidence="1">
    <location>
        <begin position="623"/>
        <end position="693"/>
    </location>
</feature>
<sequence>MTEIHRLGTTLLSAGDRAGGDQRDLNIIFVHGLRGHPRATWSHLRSTSTTGRNEDTDARINEHKNIKSFFRLKKSKKEKNNQGQTSTSIPTDIFWPEEYLVPDLPQARIWTYGYNADVIGGLFQANNKNSVSQHARDLAVQLDREIDNEDPIVFVVHSLGGIIVKDALHRSEKICKRTRLIIFLGTPHRGSTYAGWGEIASNLASLGLQDSNKRLVQTLEVDGEVLDNIHEEFKTILAKYAIKVHSFQEAKGISGMKGLDSKVVDNFSSKLDLAREQETVETIDANHMEMARCNSRDDTRYRQICGVLKQFIRTELSNRETNLANTTDRSSFAKLFTVPFSQDDHFIGREEILGELDLRGQQAAPIKHRRDALVGLGGVGKSQIAIEHAYRVRKHNPQTTVFWIHASTEIRVEQAYQEIADRLELPGRDNPNVNVLRLVYNWLSSEANGQWLIILDNVDDGNVFFGGNDTVRSVSSHDQAADLQPPLETFLPQSPNGSILITSRNSIAATNLVDTFGELIPVKPMEEADSVELFKAKILGDESPESDLKELAKALEGIPLAITHAAAYIRSRRFTVSTYLGFFRESEVNQAKLLNNDEMNDLRRDHSIRHAVITTWQISFDQIKRTKPEAADLLALMSMFDRHGIPERLLLNNMDQLQFEDTIAPLISFSLVREQAGGSTFEMHRLVQLSTRKWVELKKQLERWQSEAIKVITRLFPSGEYETWSDCQILLPHAREIMSFKVTDQQDLLSLASVNTKLGWFYMLKGNLIMAEPTLQEAIEVREKELGANHLDTLTCVSNLALVLWRQGRYDEAESMDRRALEGCEKELGANHPDTLTCVSNLASVLWRQGRYDEAESMDRRALEVCEKELGANHPDTLTSVSNLALVLWSQGRYDEAESMNRRALEGSEKELGANHPDTLTSVEKELGANHPDTLTSVGNLALVLRSQGRYEEAESIMKRQSRL</sequence>
<dbReference type="SMART" id="SM00028">
    <property type="entry name" value="TPR"/>
    <property type="match status" value="4"/>
</dbReference>